<name>K2MTR5_TRYCR</name>
<sequence>MRQTERQCSTAPDIAPSKDCVDIRWTAQPSPDSNHCIILLHALIGDDKTPAAVPRPNRTLTWKKANWNKRGGMTNQLCRIPREQGKIGSIEKHIASGMRKSAKATVPARNRQPSPLWTPGPAELDRAIVAAPHAERSQRPKLRRRGALRRASKSCWCALRSKPEATDGNSRQAARRVYAPRPRARQPHKAVDGESGTAPKALLSATDPDECEGPRPQ</sequence>
<dbReference type="EMBL" id="AHKC01012036">
    <property type="protein sequence ID" value="EKF30490.1"/>
    <property type="molecule type" value="Genomic_DNA"/>
</dbReference>
<feature type="region of interest" description="Disordered" evidence="1">
    <location>
        <begin position="161"/>
        <end position="217"/>
    </location>
</feature>
<dbReference type="OrthoDB" id="10475588at2759"/>
<keyword evidence="3" id="KW-1185">Reference proteome</keyword>
<accession>K2MTR5</accession>
<dbReference type="Proteomes" id="UP000007350">
    <property type="component" value="Unassembled WGS sequence"/>
</dbReference>
<evidence type="ECO:0000313" key="2">
    <source>
        <dbReference type="EMBL" id="EKF30490.1"/>
    </source>
</evidence>
<protein>
    <submittedName>
        <fullName evidence="2">Uncharacterized protein</fullName>
    </submittedName>
</protein>
<dbReference type="AlphaFoldDB" id="K2MTR5"/>
<reference evidence="2 3" key="1">
    <citation type="journal article" date="2012" name="BMC Genomics">
        <title>Comparative genomic analysis of human infective Trypanosoma cruzi lineages with the bat-restricted subspecies T. cruzi marinkellei.</title>
        <authorList>
            <person name="Franzen O."/>
            <person name="Talavera-Lopez C."/>
            <person name="Ochaya S."/>
            <person name="Butler C.E."/>
            <person name="Messenger L.A."/>
            <person name="Lewis M.D."/>
            <person name="Llewellyn M.S."/>
            <person name="Marinkelle C.J."/>
            <person name="Tyler K.M."/>
            <person name="Miles M.A."/>
            <person name="Andersson B."/>
        </authorList>
    </citation>
    <scope>NUCLEOTIDE SEQUENCE [LARGE SCALE GENOMIC DNA]</scope>
    <source>
        <strain evidence="2 3">B7</strain>
    </source>
</reference>
<organism evidence="2 3">
    <name type="scientific">Trypanosoma cruzi marinkellei</name>
    <dbReference type="NCBI Taxonomy" id="85056"/>
    <lineage>
        <taxon>Eukaryota</taxon>
        <taxon>Discoba</taxon>
        <taxon>Euglenozoa</taxon>
        <taxon>Kinetoplastea</taxon>
        <taxon>Metakinetoplastina</taxon>
        <taxon>Trypanosomatida</taxon>
        <taxon>Trypanosomatidae</taxon>
        <taxon>Trypanosoma</taxon>
        <taxon>Schizotrypanum</taxon>
    </lineage>
</organism>
<gene>
    <name evidence="2" type="ORF">MOQ_005699</name>
</gene>
<proteinExistence type="predicted"/>
<comment type="caution">
    <text evidence="2">The sequence shown here is derived from an EMBL/GenBank/DDBJ whole genome shotgun (WGS) entry which is preliminary data.</text>
</comment>
<evidence type="ECO:0000313" key="3">
    <source>
        <dbReference type="Proteomes" id="UP000007350"/>
    </source>
</evidence>
<evidence type="ECO:0000256" key="1">
    <source>
        <dbReference type="SAM" id="MobiDB-lite"/>
    </source>
</evidence>
<feature type="compositionally biased region" description="Low complexity" evidence="1">
    <location>
        <begin position="171"/>
        <end position="181"/>
    </location>
</feature>
<feature type="region of interest" description="Disordered" evidence="1">
    <location>
        <begin position="97"/>
        <end position="121"/>
    </location>
</feature>